<dbReference type="InterPro" id="IPR036390">
    <property type="entry name" value="WH_DNA-bd_sf"/>
</dbReference>
<keyword evidence="2" id="KW-1185">Reference proteome</keyword>
<evidence type="ECO:0000313" key="2">
    <source>
        <dbReference type="Proteomes" id="UP000010866"/>
    </source>
</evidence>
<gene>
    <name evidence="1" type="ordered locus">Metho_0969</name>
</gene>
<dbReference type="SUPFAM" id="SSF46785">
    <property type="entry name" value="Winged helix' DNA-binding domain"/>
    <property type="match status" value="1"/>
</dbReference>
<dbReference type="GeneID" id="14406778"/>
<dbReference type="KEGG" id="mhz:Metho_0969"/>
<dbReference type="STRING" id="867904.Metho_0969"/>
<evidence type="ECO:0000313" key="1">
    <source>
        <dbReference type="EMBL" id="AGB49208.1"/>
    </source>
</evidence>
<reference evidence="2" key="1">
    <citation type="submission" date="2012-02" db="EMBL/GenBank/DDBJ databases">
        <title>Complete sequence of chromosome of Methanomethylovorans hollandica DSM 15978.</title>
        <authorList>
            <person name="Lucas S."/>
            <person name="Copeland A."/>
            <person name="Lapidus A."/>
            <person name="Glavina del Rio T."/>
            <person name="Dalin E."/>
            <person name="Tice H."/>
            <person name="Bruce D."/>
            <person name="Goodwin L."/>
            <person name="Pitluck S."/>
            <person name="Peters L."/>
            <person name="Mikhailova N."/>
            <person name="Held B."/>
            <person name="Kyrpides N."/>
            <person name="Mavromatis K."/>
            <person name="Ivanova N."/>
            <person name="Brettin T."/>
            <person name="Detter J.C."/>
            <person name="Han C."/>
            <person name="Larimer F."/>
            <person name="Land M."/>
            <person name="Hauser L."/>
            <person name="Markowitz V."/>
            <person name="Cheng J.-F."/>
            <person name="Hugenholtz P."/>
            <person name="Woyke T."/>
            <person name="Wu D."/>
            <person name="Spring S."/>
            <person name="Schroeder M."/>
            <person name="Brambilla E."/>
            <person name="Klenk H.-P."/>
            <person name="Eisen J.A."/>
        </authorList>
    </citation>
    <scope>NUCLEOTIDE SEQUENCE [LARGE SCALE GENOMIC DNA]</scope>
    <source>
        <strain evidence="2">DSM 15978 / NBRC 107637 / DMS1</strain>
    </source>
</reference>
<dbReference type="Gene3D" id="1.10.10.10">
    <property type="entry name" value="Winged helix-like DNA-binding domain superfamily/Winged helix DNA-binding domain"/>
    <property type="match status" value="1"/>
</dbReference>
<proteinExistence type="predicted"/>
<organism evidence="1 2">
    <name type="scientific">Methanomethylovorans hollandica (strain DSM 15978 / NBRC 107637 / DMS1)</name>
    <dbReference type="NCBI Taxonomy" id="867904"/>
    <lineage>
        <taxon>Archaea</taxon>
        <taxon>Methanobacteriati</taxon>
        <taxon>Methanobacteriota</taxon>
        <taxon>Stenosarchaea group</taxon>
        <taxon>Methanomicrobia</taxon>
        <taxon>Methanosarcinales</taxon>
        <taxon>Methanosarcinaceae</taxon>
        <taxon>Methanomethylovorans</taxon>
    </lineage>
</organism>
<dbReference type="EMBL" id="CP003362">
    <property type="protein sequence ID" value="AGB49208.1"/>
    <property type="molecule type" value="Genomic_DNA"/>
</dbReference>
<dbReference type="InterPro" id="IPR036388">
    <property type="entry name" value="WH-like_DNA-bd_sf"/>
</dbReference>
<dbReference type="Proteomes" id="UP000010866">
    <property type="component" value="Chromosome"/>
</dbReference>
<protein>
    <submittedName>
        <fullName evidence="1">Putative transcriptional regulator</fullName>
    </submittedName>
</protein>
<dbReference type="OrthoDB" id="55633at2157"/>
<dbReference type="RefSeq" id="WP_015324375.1">
    <property type="nucleotide sequence ID" value="NC_019977.1"/>
</dbReference>
<dbReference type="AlphaFoldDB" id="L0KYQ2"/>
<dbReference type="InterPro" id="IPR017185">
    <property type="entry name" value="UCP037373_trxn_reg"/>
</dbReference>
<dbReference type="HOGENOM" id="CLU_163103_0_0_2"/>
<sequence>MKDFEVKILDDTDYRFIDALKNLGMSRNVATTLTYLSNVREASSQEIEMSTGLRQPEVSVAMRQMREKHWISVHNKKAVGKGRPTKIYTLNAPIEEIIKHYEEKIIEDTKTTMIAIKKLKTISKGME</sequence>
<dbReference type="PIRSF" id="PIRSF037373">
    <property type="entry name" value="UCP037373_trxn_reg"/>
    <property type="match status" value="1"/>
</dbReference>
<name>L0KYQ2_METHD</name>
<accession>L0KYQ2</accession>